<keyword evidence="7" id="KW-1185">Reference proteome</keyword>
<dbReference type="RefSeq" id="XP_023947824.2">
    <property type="nucleotide sequence ID" value="XM_024092056.2"/>
</dbReference>
<dbReference type="PANTHER" id="PTHR11552">
    <property type="entry name" value="GLUCOSE-METHANOL-CHOLINE GMC OXIDOREDUCTASE"/>
    <property type="match status" value="1"/>
</dbReference>
<dbReference type="Proteomes" id="UP001652582">
    <property type="component" value="Chromosome 11"/>
</dbReference>
<sequence length="483" mass="54188">MLGGCSSINAMFYVRGNDYEFDTWGKQGNPSWTSENANYYFRKAENLQDMKLNEDPSVCSAYGHDGPLVVNTFNSSYSETVQNVLDSWNHIGVKKVLDINAAKYQGRGLCAVARAIAANGVRQSTYKAYLSTATDRSNLKIVTNAFVTKILIDDNGQAYGVEFEKNGKQETVYAGKEVIVSCGAVNTPQLLMLSGVGPKNHLLSKNIFCKADLPVGKNLIDHSYIPVIFYGDKPGPDKFDRTYEAMKYLYDKTGLLAQGNIANMGAFYSRNESLSYPEFQSHLIIFPQKSSVDAARAYLNVFKDSVVDSMTRYHENKTMYICTMHVLHPESSGSIYLRSSDPHDHPIIEPNYLGDYRDVRASVDGIKIITKLLDTPYFKSINAFIPRINVPPCSKYEYPSDQYWECYSRHMTHTVFHPLRTAKMGPNPRDSVVNNYLQVHGIDFLRVIDASIMPTQTSGNTMAPTIMVGEMGADMVKNDYFVQ</sequence>
<dbReference type="InterPro" id="IPR000172">
    <property type="entry name" value="GMC_OxRdtase_N"/>
</dbReference>
<evidence type="ECO:0000313" key="8">
    <source>
        <dbReference type="RefSeq" id="XP_023947824.2"/>
    </source>
</evidence>
<evidence type="ECO:0000256" key="5">
    <source>
        <dbReference type="PIRSR" id="PIRSR000137-2"/>
    </source>
</evidence>
<dbReference type="AlphaFoldDB" id="A0A6J1NLL3"/>
<dbReference type="KEGG" id="bany:112052832"/>
<dbReference type="GO" id="GO:0050660">
    <property type="term" value="F:flavin adenine dinucleotide binding"/>
    <property type="evidence" value="ECO:0007669"/>
    <property type="project" value="InterPro"/>
</dbReference>
<dbReference type="Pfam" id="PF00732">
    <property type="entry name" value="GMC_oxred_N"/>
    <property type="match status" value="1"/>
</dbReference>
<proteinExistence type="inferred from homology"/>
<dbReference type="OrthoDB" id="269227at2759"/>
<dbReference type="SUPFAM" id="SSF51905">
    <property type="entry name" value="FAD/NAD(P)-binding domain"/>
    <property type="match status" value="1"/>
</dbReference>
<protein>
    <submittedName>
        <fullName evidence="8">Ecdysone oxidase-like</fullName>
    </submittedName>
</protein>
<dbReference type="InterPro" id="IPR007867">
    <property type="entry name" value="GMC_OxRtase_C"/>
</dbReference>
<reference evidence="8" key="1">
    <citation type="submission" date="2025-08" db="UniProtKB">
        <authorList>
            <consortium name="RefSeq"/>
        </authorList>
    </citation>
    <scope>IDENTIFICATION</scope>
</reference>
<dbReference type="Gene3D" id="3.50.50.60">
    <property type="entry name" value="FAD/NAD(P)-binding domain"/>
    <property type="match status" value="1"/>
</dbReference>
<dbReference type="InterPro" id="IPR012132">
    <property type="entry name" value="GMC_OxRdtase"/>
</dbReference>
<evidence type="ECO:0000259" key="6">
    <source>
        <dbReference type="PROSITE" id="PS00624"/>
    </source>
</evidence>
<dbReference type="GeneID" id="112052832"/>
<evidence type="ECO:0000313" key="7">
    <source>
        <dbReference type="Proteomes" id="UP001652582"/>
    </source>
</evidence>
<evidence type="ECO:0000256" key="1">
    <source>
        <dbReference type="ARBA" id="ARBA00001974"/>
    </source>
</evidence>
<dbReference type="GO" id="GO:0016614">
    <property type="term" value="F:oxidoreductase activity, acting on CH-OH group of donors"/>
    <property type="evidence" value="ECO:0007669"/>
    <property type="project" value="InterPro"/>
</dbReference>
<evidence type="ECO:0000256" key="3">
    <source>
        <dbReference type="ARBA" id="ARBA00022630"/>
    </source>
</evidence>
<evidence type="ECO:0000256" key="4">
    <source>
        <dbReference type="ARBA" id="ARBA00022827"/>
    </source>
</evidence>
<feature type="domain" description="Glucose-methanol-choline oxidoreductase N-terminal" evidence="6">
    <location>
        <begin position="183"/>
        <end position="197"/>
    </location>
</feature>
<keyword evidence="4 5" id="KW-0274">FAD</keyword>
<accession>A0A6J1NLL3</accession>
<dbReference type="InterPro" id="IPR036188">
    <property type="entry name" value="FAD/NAD-bd_sf"/>
</dbReference>
<feature type="binding site" evidence="5">
    <location>
        <position position="147"/>
    </location>
    <ligand>
        <name>FAD</name>
        <dbReference type="ChEBI" id="CHEBI:57692"/>
    </ligand>
</feature>
<gene>
    <name evidence="8" type="primary">LOC112052832</name>
</gene>
<dbReference type="PIRSF" id="PIRSF000137">
    <property type="entry name" value="Alcohol_oxidase"/>
    <property type="match status" value="1"/>
</dbReference>
<dbReference type="Gene3D" id="3.30.560.10">
    <property type="entry name" value="Glucose Oxidase, domain 3"/>
    <property type="match status" value="1"/>
</dbReference>
<dbReference type="PANTHER" id="PTHR11552:SF147">
    <property type="entry name" value="CHOLINE DEHYDROGENASE, MITOCHONDRIAL"/>
    <property type="match status" value="1"/>
</dbReference>
<organism evidence="7 8">
    <name type="scientific">Bicyclus anynana</name>
    <name type="common">Squinting bush brown butterfly</name>
    <dbReference type="NCBI Taxonomy" id="110368"/>
    <lineage>
        <taxon>Eukaryota</taxon>
        <taxon>Metazoa</taxon>
        <taxon>Ecdysozoa</taxon>
        <taxon>Arthropoda</taxon>
        <taxon>Hexapoda</taxon>
        <taxon>Insecta</taxon>
        <taxon>Pterygota</taxon>
        <taxon>Neoptera</taxon>
        <taxon>Endopterygota</taxon>
        <taxon>Lepidoptera</taxon>
        <taxon>Glossata</taxon>
        <taxon>Ditrysia</taxon>
        <taxon>Papilionoidea</taxon>
        <taxon>Nymphalidae</taxon>
        <taxon>Satyrinae</taxon>
        <taxon>Satyrini</taxon>
        <taxon>Mycalesina</taxon>
        <taxon>Bicyclus</taxon>
    </lineage>
</organism>
<dbReference type="Pfam" id="PF05199">
    <property type="entry name" value="GMC_oxred_C"/>
    <property type="match status" value="1"/>
</dbReference>
<comment type="similarity">
    <text evidence="2">Belongs to the GMC oxidoreductase family.</text>
</comment>
<keyword evidence="3" id="KW-0285">Flavoprotein</keyword>
<dbReference type="PROSITE" id="PS00624">
    <property type="entry name" value="GMC_OXRED_2"/>
    <property type="match status" value="1"/>
</dbReference>
<dbReference type="SUPFAM" id="SSF54373">
    <property type="entry name" value="FAD-linked reductases, C-terminal domain"/>
    <property type="match status" value="1"/>
</dbReference>
<evidence type="ECO:0000256" key="2">
    <source>
        <dbReference type="ARBA" id="ARBA00010790"/>
    </source>
</evidence>
<name>A0A6J1NLL3_BICAN</name>
<comment type="cofactor">
    <cofactor evidence="1 5">
        <name>FAD</name>
        <dbReference type="ChEBI" id="CHEBI:57692"/>
    </cofactor>
</comment>